<dbReference type="EMBL" id="JAATJN010000001">
    <property type="protein sequence ID" value="NJC56786.1"/>
    <property type="molecule type" value="Genomic_DNA"/>
</dbReference>
<reference evidence="2 3" key="1">
    <citation type="submission" date="2020-03" db="EMBL/GenBank/DDBJ databases">
        <title>Sequencing the genomes of 1000 actinobacteria strains.</title>
        <authorList>
            <person name="Klenk H.-P."/>
        </authorList>
    </citation>
    <scope>NUCLEOTIDE SEQUENCE [LARGE SCALE GENOMIC DNA]</scope>
    <source>
        <strain evidence="2 3">DSM 18964</strain>
    </source>
</reference>
<dbReference type="AlphaFoldDB" id="A0A846RXW2"/>
<name>A0A846RXW2_9MICO</name>
<evidence type="ECO:0000313" key="3">
    <source>
        <dbReference type="Proteomes" id="UP000576792"/>
    </source>
</evidence>
<dbReference type="RefSeq" id="WP_167950609.1">
    <property type="nucleotide sequence ID" value="NZ_BAAAPQ010000025.1"/>
</dbReference>
<comment type="caution">
    <text evidence="2">The sequence shown here is derived from an EMBL/GenBank/DDBJ whole genome shotgun (WGS) entry which is preliminary data.</text>
</comment>
<sequence>MGESLTSQTAASPAAAADPAAVTEPARSLEPAGTTTGIWIPGPRPESGAGGTGYIAGSPVREAAAAAFTHLGEHLPPVPLNAHRSEDRWGADAIGRAVSLLTELHVDRASFGWRLTSASGRDERLETSALYEAFDAIAEYGEGYTGRVQISLPGPWTLVTALSLSSGASVLGDFGARRDVIQAYAFGIAEFADRLSSLGMQPVIRLVETRLHPVLTGTWPTVSGWATLPAIPEAQVYAGLQSTLRHLPPTLLSLPDFDRLRLQGKEITAAEVVRDSGVTSVSVPLASLKAHGWEQLAMIAEAGIGTWLGLPPASGSRPKEVKHWLNRIVTPWTRIGMGASSLRDFGVLAGEELPMAHPPLLTSVGAESEAEDGGTAETRAGIAPSGRNFSTGTMMIAAGLRRAFEEIE</sequence>
<protein>
    <recommendedName>
        <fullName evidence="4">Methionine synthase</fullName>
    </recommendedName>
</protein>
<accession>A0A846RXW2</accession>
<organism evidence="2 3">
    <name type="scientific">Brevibacterium marinum</name>
    <dbReference type="NCBI Taxonomy" id="418643"/>
    <lineage>
        <taxon>Bacteria</taxon>
        <taxon>Bacillati</taxon>
        <taxon>Actinomycetota</taxon>
        <taxon>Actinomycetes</taxon>
        <taxon>Micrococcales</taxon>
        <taxon>Brevibacteriaceae</taxon>
        <taxon>Brevibacterium</taxon>
    </lineage>
</organism>
<feature type="region of interest" description="Disordered" evidence="1">
    <location>
        <begin position="1"/>
        <end position="55"/>
    </location>
</feature>
<keyword evidence="3" id="KW-1185">Reference proteome</keyword>
<feature type="region of interest" description="Disordered" evidence="1">
    <location>
        <begin position="365"/>
        <end position="387"/>
    </location>
</feature>
<evidence type="ECO:0000313" key="2">
    <source>
        <dbReference type="EMBL" id="NJC56786.1"/>
    </source>
</evidence>
<gene>
    <name evidence="2" type="ORF">BKA07_001821</name>
</gene>
<evidence type="ECO:0000256" key="1">
    <source>
        <dbReference type="SAM" id="MobiDB-lite"/>
    </source>
</evidence>
<dbReference type="Proteomes" id="UP000576792">
    <property type="component" value="Unassembled WGS sequence"/>
</dbReference>
<feature type="compositionally biased region" description="Low complexity" evidence="1">
    <location>
        <begin position="1"/>
        <end position="26"/>
    </location>
</feature>
<proteinExistence type="predicted"/>
<evidence type="ECO:0008006" key="4">
    <source>
        <dbReference type="Google" id="ProtNLM"/>
    </source>
</evidence>